<accession>A0ABD5VZT6</accession>
<evidence type="ECO:0000313" key="3">
    <source>
        <dbReference type="EMBL" id="MFC7058790.1"/>
    </source>
</evidence>
<dbReference type="AlphaFoldDB" id="A0ABD5VZT6"/>
<comment type="caution">
    <text evidence="3">The sequence shown here is derived from an EMBL/GenBank/DDBJ whole genome shotgun (WGS) entry which is preliminary data.</text>
</comment>
<dbReference type="Pfam" id="PF07282">
    <property type="entry name" value="Cas12f1-like_TNB"/>
    <property type="match status" value="1"/>
</dbReference>
<reference evidence="3 4" key="1">
    <citation type="journal article" date="2019" name="Int. J. Syst. Evol. Microbiol.">
        <title>The Global Catalogue of Microorganisms (GCM) 10K type strain sequencing project: providing services to taxonomists for standard genome sequencing and annotation.</title>
        <authorList>
            <consortium name="The Broad Institute Genomics Platform"/>
            <consortium name="The Broad Institute Genome Sequencing Center for Infectious Disease"/>
            <person name="Wu L."/>
            <person name="Ma J."/>
        </authorList>
    </citation>
    <scope>NUCLEOTIDE SEQUENCE [LARGE SCALE GENOMIC DNA]</scope>
    <source>
        <strain evidence="3 4">JCM 30072</strain>
    </source>
</reference>
<organism evidence="3 4">
    <name type="scientific">Halovenus salina</name>
    <dbReference type="NCBI Taxonomy" id="1510225"/>
    <lineage>
        <taxon>Archaea</taxon>
        <taxon>Methanobacteriati</taxon>
        <taxon>Methanobacteriota</taxon>
        <taxon>Stenosarchaea group</taxon>
        <taxon>Halobacteria</taxon>
        <taxon>Halobacteriales</taxon>
        <taxon>Haloarculaceae</taxon>
        <taxon>Halovenus</taxon>
    </lineage>
</organism>
<evidence type="ECO:0000256" key="1">
    <source>
        <dbReference type="ARBA" id="ARBA00023125"/>
    </source>
</evidence>
<dbReference type="InterPro" id="IPR010095">
    <property type="entry name" value="Cas12f1-like_TNB"/>
</dbReference>
<dbReference type="NCBIfam" id="TIGR01766">
    <property type="entry name" value="IS200/IS605 family accessory protein TnpB-like domain"/>
    <property type="match status" value="1"/>
</dbReference>
<gene>
    <name evidence="3" type="ORF">ACFQQG_12130</name>
</gene>
<dbReference type="RefSeq" id="WP_382186907.1">
    <property type="nucleotide sequence ID" value="NZ_JBHSZI010000001.1"/>
</dbReference>
<proteinExistence type="predicted"/>
<evidence type="ECO:0000313" key="4">
    <source>
        <dbReference type="Proteomes" id="UP001596445"/>
    </source>
</evidence>
<evidence type="ECO:0000259" key="2">
    <source>
        <dbReference type="Pfam" id="PF07282"/>
    </source>
</evidence>
<keyword evidence="1" id="KW-0238">DNA-binding</keyword>
<dbReference type="Proteomes" id="UP001596445">
    <property type="component" value="Unassembled WGS sequence"/>
</dbReference>
<sequence>MYDYCVRGLGGIRNRVSDASKFQQWAFNELKRQVEYKANAEGLTVETVHPQYTSQRCSETGCGFTHEDNRDGDEFTCQKCGKELHADYNAAQNIAHKFIQNRRKSGSGGETYHLALKSGTVNGNGEYSPFTA</sequence>
<keyword evidence="4" id="KW-1185">Reference proteome</keyword>
<feature type="domain" description="Cas12f1-like TNB" evidence="2">
    <location>
        <begin position="27"/>
        <end position="94"/>
    </location>
</feature>
<dbReference type="EMBL" id="JBHSZI010000001">
    <property type="protein sequence ID" value="MFC7058790.1"/>
    <property type="molecule type" value="Genomic_DNA"/>
</dbReference>
<name>A0ABD5VZT6_9EURY</name>
<dbReference type="GO" id="GO:0003677">
    <property type="term" value="F:DNA binding"/>
    <property type="evidence" value="ECO:0007669"/>
    <property type="project" value="UniProtKB-KW"/>
</dbReference>
<protein>
    <submittedName>
        <fullName evidence="3">Zinc ribbon domain-containing protein</fullName>
    </submittedName>
</protein>